<dbReference type="OrthoDB" id="414558at2759"/>
<name>A0A812YE03_SYMPI</name>
<gene>
    <name evidence="1" type="ORF">SPIL2461_LOCUS23052</name>
</gene>
<dbReference type="AlphaFoldDB" id="A0A812YE03"/>
<dbReference type="Proteomes" id="UP000649617">
    <property type="component" value="Unassembled WGS sequence"/>
</dbReference>
<protein>
    <submittedName>
        <fullName evidence="1">Uncharacterized protein</fullName>
    </submittedName>
</protein>
<comment type="caution">
    <text evidence="1">The sequence shown here is derived from an EMBL/GenBank/DDBJ whole genome shotgun (WGS) entry which is preliminary data.</text>
</comment>
<accession>A0A812YE03</accession>
<dbReference type="EMBL" id="CAJNIZ010047884">
    <property type="protein sequence ID" value="CAE7777643.1"/>
    <property type="molecule type" value="Genomic_DNA"/>
</dbReference>
<proteinExistence type="predicted"/>
<evidence type="ECO:0000313" key="2">
    <source>
        <dbReference type="Proteomes" id="UP000649617"/>
    </source>
</evidence>
<organism evidence="1 2">
    <name type="scientific">Symbiodinium pilosum</name>
    <name type="common">Dinoflagellate</name>
    <dbReference type="NCBI Taxonomy" id="2952"/>
    <lineage>
        <taxon>Eukaryota</taxon>
        <taxon>Sar</taxon>
        <taxon>Alveolata</taxon>
        <taxon>Dinophyceae</taxon>
        <taxon>Suessiales</taxon>
        <taxon>Symbiodiniaceae</taxon>
        <taxon>Symbiodinium</taxon>
    </lineage>
</organism>
<sequence>MAKPVSLKRRFQDEDGSHIELSGQELAHSGSEGDAQKKTDELAKAIAEEHMHEVPDIDKPFVGAQPKLLKMPRIADDDESFRATRVACQAISSSIASAEGVVLVFAQDASSSSDCKSLLEFCSDSKEAIEKATVHVAPAADWQHVLPAAQSKFEPIPLAADGKRLLIYVGTPGKYATMCLRSDHGQFDAAYQADRLVVLCKGVCMLPIGTQEQNIIGINEKEVLKSICHQLKEKGPVAWGLGPGTKTMFLQKAFGYPQALSMPSPMTFAKERTGGFKCLADYVKFINCVKMAKPEMTVKNFYDTGLTVSVLMATVVSEGTSLLTDGDGLAMLRDASIGHIMSKLNQVITVEQLAKKKSVYNFFIGDGACRLNGGTELTLHLMEGKSADSFTTVFLFNNKAWAIEDNLVATKEQEHVLYNTQFYDVVAEHQRICICETEQDLREILVHLSEKTVKYLAGQAKPGMHMVVVRGLKMNLPPVIGDIEPIKASKEMQFMREVLGVFAKGCENRVPLYGCSAFEYIQYLHIFLEQMPEGKHYQYICGRTDIQAAHMMGFQQPEGKCVLFINDVYGVNSLGESLRFVLSGFGGRQVLVMVWHPSVLKVIDNFHLHRPPMVWPSLGPQLARYYVRKESDAFFADFEGESRSTERVKKAIEAGTPLVMVNVMPQQECNYVQLDARIKVKD</sequence>
<keyword evidence="2" id="KW-1185">Reference proteome</keyword>
<evidence type="ECO:0000313" key="1">
    <source>
        <dbReference type="EMBL" id="CAE7777643.1"/>
    </source>
</evidence>
<reference evidence="1" key="1">
    <citation type="submission" date="2021-02" db="EMBL/GenBank/DDBJ databases">
        <authorList>
            <person name="Dougan E. K."/>
            <person name="Rhodes N."/>
            <person name="Thang M."/>
            <person name="Chan C."/>
        </authorList>
    </citation>
    <scope>NUCLEOTIDE SEQUENCE</scope>
</reference>